<dbReference type="Gene3D" id="3.10.450.40">
    <property type="match status" value="2"/>
</dbReference>
<keyword evidence="4" id="KW-1185">Reference proteome</keyword>
<dbReference type="SUPFAM" id="SSF54403">
    <property type="entry name" value="Cystatin/monellin"/>
    <property type="match status" value="2"/>
</dbReference>
<dbReference type="STRING" id="1462526.BN990_02145"/>
<protein>
    <recommendedName>
        <fullName evidence="2">Cell wall elongation regulator TseB-like domain-containing protein</fullName>
    </recommendedName>
</protein>
<keyword evidence="1" id="KW-1133">Transmembrane helix</keyword>
<comment type="caution">
    <text evidence="3">The sequence shown here is derived from an EMBL/GenBank/DDBJ whole genome shotgun (WGS) entry which is preliminary data.</text>
</comment>
<feature type="domain" description="Cell wall elongation regulator TseB-like" evidence="2">
    <location>
        <begin position="53"/>
        <end position="93"/>
    </location>
</feature>
<organism evidence="3 4">
    <name type="scientific">Virgibacillus massiliensis</name>
    <dbReference type="NCBI Taxonomy" id="1462526"/>
    <lineage>
        <taxon>Bacteria</taxon>
        <taxon>Bacillati</taxon>
        <taxon>Bacillota</taxon>
        <taxon>Bacilli</taxon>
        <taxon>Bacillales</taxon>
        <taxon>Bacillaceae</taxon>
        <taxon>Virgibacillus</taxon>
    </lineage>
</organism>
<keyword evidence="1" id="KW-0812">Transmembrane</keyword>
<dbReference type="AlphaFoldDB" id="A0A024QD05"/>
<sequence>MITMKIRPSSLYTGPKWLTWSLLIIIIFLISCFIYMIYLYIDLKDSKTAGYEETKQQLLKANTLTDISKVETFHGDEAYHVVFGTDDQQDKIIFYPLEGKEKNLTTVNQSEIISKDAIINEWEQQCSDCELVKVTPALVEDNKLWELTYIDASNRYVLDYVSIYDGSRYEQYRLKSMFN</sequence>
<gene>
    <name evidence="3" type="ORF">BN990_02145</name>
</gene>
<reference evidence="4" key="2">
    <citation type="submission" date="2014-05" db="EMBL/GenBank/DDBJ databases">
        <title>Draft genome sequence of Virgibacillus massiliensis Vm-5.</title>
        <authorList>
            <person name="Khelaifia S."/>
            <person name="Croce O."/>
            <person name="Lagier J.C."/>
            <person name="Raoult D."/>
        </authorList>
    </citation>
    <scope>NUCLEOTIDE SEQUENCE [LARGE SCALE GENOMIC DNA]</scope>
    <source>
        <strain evidence="4">Vm-5</strain>
    </source>
</reference>
<feature type="transmembrane region" description="Helical" evidence="1">
    <location>
        <begin position="20"/>
        <end position="41"/>
    </location>
</feature>
<evidence type="ECO:0000313" key="4">
    <source>
        <dbReference type="Proteomes" id="UP000028875"/>
    </source>
</evidence>
<dbReference type="Pfam" id="PF17881">
    <property type="entry name" value="TseB"/>
    <property type="match status" value="1"/>
</dbReference>
<dbReference type="PROSITE" id="PS51257">
    <property type="entry name" value="PROKAR_LIPOPROTEIN"/>
    <property type="match status" value="1"/>
</dbReference>
<evidence type="ECO:0000313" key="3">
    <source>
        <dbReference type="EMBL" id="CDQ39831.1"/>
    </source>
</evidence>
<reference evidence="3 4" key="1">
    <citation type="submission" date="2014-03" db="EMBL/GenBank/DDBJ databases">
        <authorList>
            <person name="Urmite Genomes U."/>
        </authorList>
    </citation>
    <scope>NUCLEOTIDE SEQUENCE [LARGE SCALE GENOMIC DNA]</scope>
    <source>
        <strain evidence="3 4">Vm-5</strain>
    </source>
</reference>
<evidence type="ECO:0000256" key="1">
    <source>
        <dbReference type="SAM" id="Phobius"/>
    </source>
</evidence>
<dbReference type="InterPro" id="IPR046350">
    <property type="entry name" value="Cystatin_sf"/>
</dbReference>
<proteinExistence type="predicted"/>
<dbReference type="Proteomes" id="UP000028875">
    <property type="component" value="Unassembled WGS sequence"/>
</dbReference>
<evidence type="ECO:0000259" key="2">
    <source>
        <dbReference type="Pfam" id="PF17881"/>
    </source>
</evidence>
<keyword evidence="1" id="KW-0472">Membrane</keyword>
<dbReference type="InterPro" id="IPR041401">
    <property type="entry name" value="TseB-like_dom"/>
</dbReference>
<dbReference type="EMBL" id="CCDP010000001">
    <property type="protein sequence ID" value="CDQ39831.1"/>
    <property type="molecule type" value="Genomic_DNA"/>
</dbReference>
<accession>A0A024QD05</accession>
<name>A0A024QD05_9BACI</name>
<dbReference type="eggNOG" id="COG5353">
    <property type="taxonomic scope" value="Bacteria"/>
</dbReference>